<feature type="compositionally biased region" description="Basic residues" evidence="3">
    <location>
        <begin position="321"/>
        <end position="334"/>
    </location>
</feature>
<evidence type="ECO:0000313" key="5">
    <source>
        <dbReference type="Proteomes" id="UP000194577"/>
    </source>
</evidence>
<feature type="compositionally biased region" description="Low complexity" evidence="3">
    <location>
        <begin position="335"/>
        <end position="347"/>
    </location>
</feature>
<dbReference type="Gene3D" id="3.40.640.10">
    <property type="entry name" value="Type I PLP-dependent aspartate aminotransferase-like (Major domain)"/>
    <property type="match status" value="1"/>
</dbReference>
<feature type="compositionally biased region" description="Basic residues" evidence="3">
    <location>
        <begin position="411"/>
        <end position="421"/>
    </location>
</feature>
<feature type="region of interest" description="Disordered" evidence="3">
    <location>
        <begin position="253"/>
        <end position="360"/>
    </location>
</feature>
<comment type="similarity">
    <text evidence="2">Belongs to the DegT/DnrJ/EryC1 family.</text>
</comment>
<comment type="cofactor">
    <cofactor evidence="1">
        <name>pyridoxal 5'-phosphate</name>
        <dbReference type="ChEBI" id="CHEBI:597326"/>
    </cofactor>
</comment>
<evidence type="ECO:0000256" key="1">
    <source>
        <dbReference type="ARBA" id="ARBA00001933"/>
    </source>
</evidence>
<dbReference type="InterPro" id="IPR015424">
    <property type="entry name" value="PyrdxlP-dep_Trfase"/>
</dbReference>
<gene>
    <name evidence="4" type="ORF">BW737_011855</name>
</gene>
<evidence type="ECO:0000256" key="2">
    <source>
        <dbReference type="RuleBase" id="RU004508"/>
    </source>
</evidence>
<evidence type="ECO:0000256" key="3">
    <source>
        <dbReference type="SAM" id="MobiDB-lite"/>
    </source>
</evidence>
<keyword evidence="2" id="KW-0663">Pyridoxal phosphate</keyword>
<dbReference type="PANTHER" id="PTHR30244">
    <property type="entry name" value="TRANSAMINASE"/>
    <property type="match status" value="1"/>
</dbReference>
<dbReference type="InterPro" id="IPR000653">
    <property type="entry name" value="DegT/StrS_aminotransferase"/>
</dbReference>
<comment type="caution">
    <text evidence="4">The sequence shown here is derived from an EMBL/GenBank/DDBJ whole genome shotgun (WGS) entry which is preliminary data.</text>
</comment>
<organism evidence="4 5">
    <name type="scientific">Actinomyces ruminis</name>
    <dbReference type="NCBI Taxonomy" id="1937003"/>
    <lineage>
        <taxon>Bacteria</taxon>
        <taxon>Bacillati</taxon>
        <taxon>Actinomycetota</taxon>
        <taxon>Actinomycetes</taxon>
        <taxon>Actinomycetales</taxon>
        <taxon>Actinomycetaceae</taxon>
        <taxon>Actinomyces</taxon>
    </lineage>
</organism>
<proteinExistence type="inferred from homology"/>
<feature type="region of interest" description="Disordered" evidence="3">
    <location>
        <begin position="397"/>
        <end position="456"/>
    </location>
</feature>
<dbReference type="InterPro" id="IPR015421">
    <property type="entry name" value="PyrdxlP-dep_Trfase_major"/>
</dbReference>
<dbReference type="Pfam" id="PF01041">
    <property type="entry name" value="DegT_DnrJ_EryC1"/>
    <property type="match status" value="1"/>
</dbReference>
<dbReference type="Proteomes" id="UP000194577">
    <property type="component" value="Unassembled WGS sequence"/>
</dbReference>
<sequence length="456" mass="49052">MVPAADRYTHLHSLLPTAGHVEEVAMTQPDSRFPELRAELARLSGTSAQDWYPVFKARYGMQVALEQIRATHGDGAVLTQMFTCCTAVVPIMAAGLTPRYADIDADTLALSPSAVAAATDPADPDLPLRGLVIQHTFGIPGRDEAVQLARQAHDRGAVVMEDAAHCVARLTCGDDDRPLADVSFHSFGVQKSLPTHFGGAVWINPELAGRDAALDSALRAALGALPDLSHRLGAAARMYRNQARVLARLPRAVSAPARAARHPHRPIGTGCGRRRGGRSAALPADGALRVGGPHRHRRPPPPARGRHRPNPGGQPLPRSPARARRRHRPRRGTARRPIAPAALPAVASQHRRGRAAHLRHARYRGVRGKVGSATAISGSRRRGRVLRACHARQSAGDAGRLGACGGAADRARRRPRRRRRPSGPEVVAPPRLSRTRIGKESSTRAGCARFEVRRGR</sequence>
<evidence type="ECO:0000313" key="4">
    <source>
        <dbReference type="EMBL" id="PHP52104.1"/>
    </source>
</evidence>
<dbReference type="EMBL" id="MTPX02000063">
    <property type="protein sequence ID" value="PHP52104.1"/>
    <property type="molecule type" value="Genomic_DNA"/>
</dbReference>
<accession>A0ABX4MDF2</accession>
<feature type="compositionally biased region" description="Basic residues" evidence="3">
    <location>
        <begin position="349"/>
        <end position="360"/>
    </location>
</feature>
<name>A0ABX4MDF2_9ACTO</name>
<keyword evidence="5" id="KW-1185">Reference proteome</keyword>
<protein>
    <recommendedName>
        <fullName evidence="6">DegT/DnrJ/EryC1/StrS aminotransferase family protein</fullName>
    </recommendedName>
</protein>
<reference evidence="4 5" key="1">
    <citation type="submission" date="2017-10" db="EMBL/GenBank/DDBJ databases">
        <title>Draft genome sequence of cellulolytic Actinomyces sp CtC72 isolated from cattle rumen fluid.</title>
        <authorList>
            <person name="Joshi A.J."/>
            <person name="Vasudevan G."/>
            <person name="Lanjekar V.B."/>
            <person name="Hivarkar S."/>
            <person name="Engineer A."/>
            <person name="Pore S.D."/>
            <person name="Dhakephalkar P.K."/>
            <person name="Dagar S."/>
        </authorList>
    </citation>
    <scope>NUCLEOTIDE SEQUENCE [LARGE SCALE GENOMIC DNA]</scope>
    <source>
        <strain evidence="5">CtC72</strain>
    </source>
</reference>
<dbReference type="SUPFAM" id="SSF53383">
    <property type="entry name" value="PLP-dependent transferases"/>
    <property type="match status" value="1"/>
</dbReference>
<dbReference type="PANTHER" id="PTHR30244:SF34">
    <property type="entry name" value="DTDP-4-AMINO-4,6-DIDEOXYGALACTOSE TRANSAMINASE"/>
    <property type="match status" value="1"/>
</dbReference>
<feature type="compositionally biased region" description="Basic residues" evidence="3">
    <location>
        <begin position="292"/>
        <end position="309"/>
    </location>
</feature>
<evidence type="ECO:0008006" key="6">
    <source>
        <dbReference type="Google" id="ProtNLM"/>
    </source>
</evidence>